<dbReference type="PANTHER" id="PTHR38134">
    <property type="entry name" value="SLR1395 PROTEIN"/>
    <property type="match status" value="1"/>
</dbReference>
<proteinExistence type="predicted"/>
<evidence type="ECO:0000313" key="2">
    <source>
        <dbReference type="Proteomes" id="UP001575181"/>
    </source>
</evidence>
<dbReference type="InterPro" id="IPR053205">
    <property type="entry name" value="GHMP_kinase_L-arabinokinase"/>
</dbReference>
<keyword evidence="2" id="KW-1185">Reference proteome</keyword>
<comment type="caution">
    <text evidence="1">The sequence shown here is derived from an EMBL/GenBank/DDBJ whole genome shotgun (WGS) entry which is preliminary data.</text>
</comment>
<sequence>MTRLLLDISAHGFGHLAQAAPVVNALENRLPELQVMVRADLPERLLRERLQVPFEQHRVQLDPGMAMQDALTVDRKASIRAYAHFHRDWEHRVAEQARRIEALAPDLVLADAPYLSPAAARLAGIPAAVLCSLDWAGVFSAYCGAFPGAAEIHADMIRAYNDACCFLQPVPHMPMSYLSNRREIGPLAERAGNDPATLRTHLGVPAGARLGLVTLGGLPFELAPKGWPRLPGVHWLTPGPAPSRPDFQSLDGLGLNHLAALAACDVVVTKPGYGTLVEAACHGVDVLYLPRGDWPEEPYLLGWLHAHARCREITRDELERGHLAGALEHVARQAPLPRPAPTGAEEGADILLGLLPGMAPG</sequence>
<reference evidence="1 2" key="1">
    <citation type="submission" date="2024-08" db="EMBL/GenBank/DDBJ databases">
        <title>Whole-genome sequencing of halo(alkali)philic microorganisms from hypersaline lakes.</title>
        <authorList>
            <person name="Sorokin D.Y."/>
            <person name="Merkel A.Y."/>
            <person name="Messina E."/>
            <person name="Yakimov M."/>
        </authorList>
    </citation>
    <scope>NUCLEOTIDE SEQUENCE [LARGE SCALE GENOMIC DNA]</scope>
    <source>
        <strain evidence="1 2">Cl-TMA</strain>
    </source>
</reference>
<accession>A0ABV4TZI9</accession>
<dbReference type="PANTHER" id="PTHR38134:SF2">
    <property type="entry name" value="GALACTOKINASE"/>
    <property type="match status" value="1"/>
</dbReference>
<evidence type="ECO:0000313" key="1">
    <source>
        <dbReference type="EMBL" id="MFA9462000.1"/>
    </source>
</evidence>
<dbReference type="RefSeq" id="WP_373656789.1">
    <property type="nucleotide sequence ID" value="NZ_JBGUAW010000010.1"/>
</dbReference>
<dbReference type="SUPFAM" id="SSF53756">
    <property type="entry name" value="UDP-Glycosyltransferase/glycogen phosphorylase"/>
    <property type="match status" value="1"/>
</dbReference>
<organism evidence="1 2">
    <name type="scientific">Thiohalorhabdus methylotrophus</name>
    <dbReference type="NCBI Taxonomy" id="3242694"/>
    <lineage>
        <taxon>Bacteria</taxon>
        <taxon>Pseudomonadati</taxon>
        <taxon>Pseudomonadota</taxon>
        <taxon>Gammaproteobacteria</taxon>
        <taxon>Thiohalorhabdales</taxon>
        <taxon>Thiohalorhabdaceae</taxon>
        <taxon>Thiohalorhabdus</taxon>
    </lineage>
</organism>
<dbReference type="Gene3D" id="3.40.50.2000">
    <property type="entry name" value="Glycogen Phosphorylase B"/>
    <property type="match status" value="1"/>
</dbReference>
<protein>
    <submittedName>
        <fullName evidence="1">Uncharacterized protein</fullName>
    </submittedName>
</protein>
<dbReference type="Proteomes" id="UP001575181">
    <property type="component" value="Unassembled WGS sequence"/>
</dbReference>
<gene>
    <name evidence="1" type="ORF">ACERLL_14340</name>
</gene>
<name>A0ABV4TZI9_9GAMM</name>
<dbReference type="EMBL" id="JBGUAW010000010">
    <property type="protein sequence ID" value="MFA9462000.1"/>
    <property type="molecule type" value="Genomic_DNA"/>
</dbReference>